<dbReference type="Pfam" id="PF01388">
    <property type="entry name" value="ARID"/>
    <property type="match status" value="1"/>
</dbReference>
<sequence>MASTSGVSHIPLLPIKEYPTPLAKYEEVTTNPKLFMLTLEKLHASMGTKFMIPIIGGKELDLCRLFVEVTSRGGIEKRKLHHFSAAIWSFGPWCRKPKQSPCFNKATLPPTPDDTYLCFQDTNLHAIESTKPLQVTPTLGFALTGIPK</sequence>
<dbReference type="InterPro" id="IPR001606">
    <property type="entry name" value="ARID_dom"/>
</dbReference>
<dbReference type="GO" id="GO:0003677">
    <property type="term" value="F:DNA binding"/>
    <property type="evidence" value="ECO:0007669"/>
    <property type="project" value="InterPro"/>
</dbReference>
<dbReference type="SUPFAM" id="SSF46774">
    <property type="entry name" value="ARID-like"/>
    <property type="match status" value="1"/>
</dbReference>
<dbReference type="PANTHER" id="PTHR46691:SF3">
    <property type="entry name" value="HIGH MOBILITY GROUP B PROTEIN 15"/>
    <property type="match status" value="1"/>
</dbReference>
<comment type="caution">
    <text evidence="2">The sequence shown here is derived from an EMBL/GenBank/DDBJ whole genome shotgun (WGS) entry which is preliminary data.</text>
</comment>
<evidence type="ECO:0000259" key="1">
    <source>
        <dbReference type="SMART" id="SM00501"/>
    </source>
</evidence>
<feature type="domain" description="ARID" evidence="1">
    <location>
        <begin position="30"/>
        <end position="96"/>
    </location>
</feature>
<gene>
    <name evidence="2" type="ORF">RIF29_09555</name>
</gene>
<dbReference type="SMART" id="SM00501">
    <property type="entry name" value="BRIGHT"/>
    <property type="match status" value="1"/>
</dbReference>
<name>A0AAN9IKK9_CROPI</name>
<dbReference type="PANTHER" id="PTHR46691">
    <property type="entry name" value="HIGH MOBILITY GROUP B PROTEIN 9"/>
    <property type="match status" value="1"/>
</dbReference>
<dbReference type="Gene3D" id="1.10.150.60">
    <property type="entry name" value="ARID DNA-binding domain"/>
    <property type="match status" value="1"/>
</dbReference>
<reference evidence="2 3" key="1">
    <citation type="submission" date="2024-01" db="EMBL/GenBank/DDBJ databases">
        <title>The genomes of 5 underutilized Papilionoideae crops provide insights into root nodulation and disease resistanc.</title>
        <authorList>
            <person name="Yuan L."/>
        </authorList>
    </citation>
    <scope>NUCLEOTIDE SEQUENCE [LARGE SCALE GENOMIC DNA]</scope>
    <source>
        <strain evidence="2">ZHUSHIDOU_FW_LH</strain>
        <tissue evidence="2">Leaf</tissue>
    </source>
</reference>
<dbReference type="AlphaFoldDB" id="A0AAN9IKK9"/>
<evidence type="ECO:0000313" key="2">
    <source>
        <dbReference type="EMBL" id="KAK7281500.1"/>
    </source>
</evidence>
<dbReference type="InterPro" id="IPR036431">
    <property type="entry name" value="ARID_dom_sf"/>
</dbReference>
<protein>
    <recommendedName>
        <fullName evidence="1">ARID domain-containing protein</fullName>
    </recommendedName>
</protein>
<proteinExistence type="predicted"/>
<organism evidence="2 3">
    <name type="scientific">Crotalaria pallida</name>
    <name type="common">Smooth rattlebox</name>
    <name type="synonym">Crotalaria striata</name>
    <dbReference type="NCBI Taxonomy" id="3830"/>
    <lineage>
        <taxon>Eukaryota</taxon>
        <taxon>Viridiplantae</taxon>
        <taxon>Streptophyta</taxon>
        <taxon>Embryophyta</taxon>
        <taxon>Tracheophyta</taxon>
        <taxon>Spermatophyta</taxon>
        <taxon>Magnoliopsida</taxon>
        <taxon>eudicotyledons</taxon>
        <taxon>Gunneridae</taxon>
        <taxon>Pentapetalae</taxon>
        <taxon>rosids</taxon>
        <taxon>fabids</taxon>
        <taxon>Fabales</taxon>
        <taxon>Fabaceae</taxon>
        <taxon>Papilionoideae</taxon>
        <taxon>50 kb inversion clade</taxon>
        <taxon>genistoids sensu lato</taxon>
        <taxon>core genistoids</taxon>
        <taxon>Crotalarieae</taxon>
        <taxon>Crotalaria</taxon>
    </lineage>
</organism>
<dbReference type="Proteomes" id="UP001372338">
    <property type="component" value="Unassembled WGS sequence"/>
</dbReference>
<keyword evidence="3" id="KW-1185">Reference proteome</keyword>
<evidence type="ECO:0000313" key="3">
    <source>
        <dbReference type="Proteomes" id="UP001372338"/>
    </source>
</evidence>
<accession>A0AAN9IKK9</accession>
<dbReference type="EMBL" id="JAYWIO010000002">
    <property type="protein sequence ID" value="KAK7281500.1"/>
    <property type="molecule type" value="Genomic_DNA"/>
</dbReference>